<protein>
    <recommendedName>
        <fullName evidence="1">Protein kinase domain-containing protein</fullName>
    </recommendedName>
</protein>
<evidence type="ECO:0000313" key="2">
    <source>
        <dbReference type="EMBL" id="KAB1978532.1"/>
    </source>
</evidence>
<evidence type="ECO:0000313" key="3">
    <source>
        <dbReference type="Proteomes" id="UP000442990"/>
    </source>
</evidence>
<dbReference type="Proteomes" id="UP000442990">
    <property type="component" value="Unassembled WGS sequence"/>
</dbReference>
<dbReference type="SMART" id="SM00220">
    <property type="entry name" value="S_TKc"/>
    <property type="match status" value="1"/>
</dbReference>
<gene>
    <name evidence="2" type="ORF">F8144_39515</name>
</gene>
<dbReference type="GO" id="GO:0005524">
    <property type="term" value="F:ATP binding"/>
    <property type="evidence" value="ECO:0007669"/>
    <property type="project" value="InterPro"/>
</dbReference>
<dbReference type="EMBL" id="WBKG01000052">
    <property type="protein sequence ID" value="KAB1978532.1"/>
    <property type="molecule type" value="Genomic_DNA"/>
</dbReference>
<feature type="domain" description="Protein kinase" evidence="1">
    <location>
        <begin position="13"/>
        <end position="280"/>
    </location>
</feature>
<reference evidence="2 3" key="1">
    <citation type="submission" date="2019-09" db="EMBL/GenBank/DDBJ databases">
        <title>Isolation and identification of active actinomycetes.</title>
        <authorList>
            <person name="Yu Z."/>
            <person name="Han C."/>
            <person name="Yu B."/>
        </authorList>
    </citation>
    <scope>NUCLEOTIDE SEQUENCE [LARGE SCALE GENOMIC DNA]</scope>
    <source>
        <strain evidence="2 3">NEAU-H2</strain>
    </source>
</reference>
<dbReference type="PROSITE" id="PS50011">
    <property type="entry name" value="PROTEIN_KINASE_DOM"/>
    <property type="match status" value="1"/>
</dbReference>
<keyword evidence="3" id="KW-1185">Reference proteome</keyword>
<dbReference type="InterPro" id="IPR000719">
    <property type="entry name" value="Prot_kinase_dom"/>
</dbReference>
<dbReference type="GO" id="GO:0005737">
    <property type="term" value="C:cytoplasm"/>
    <property type="evidence" value="ECO:0007669"/>
    <property type="project" value="TreeGrafter"/>
</dbReference>
<proteinExistence type="predicted"/>
<organism evidence="2 3">
    <name type="scientific">Streptomyces triticiradicis</name>
    <dbReference type="NCBI Taxonomy" id="2651189"/>
    <lineage>
        <taxon>Bacteria</taxon>
        <taxon>Bacillati</taxon>
        <taxon>Actinomycetota</taxon>
        <taxon>Actinomycetes</taxon>
        <taxon>Kitasatosporales</taxon>
        <taxon>Streptomycetaceae</taxon>
        <taxon>Streptomyces</taxon>
    </lineage>
</organism>
<evidence type="ECO:0000259" key="1">
    <source>
        <dbReference type="PROSITE" id="PS50011"/>
    </source>
</evidence>
<name>A0A7J5D3F3_9ACTN</name>
<dbReference type="Pfam" id="PF00069">
    <property type="entry name" value="Pkinase"/>
    <property type="match status" value="1"/>
</dbReference>
<dbReference type="GO" id="GO:0004674">
    <property type="term" value="F:protein serine/threonine kinase activity"/>
    <property type="evidence" value="ECO:0007669"/>
    <property type="project" value="TreeGrafter"/>
</dbReference>
<dbReference type="AlphaFoldDB" id="A0A7J5D3F3"/>
<dbReference type="InterPro" id="IPR053235">
    <property type="entry name" value="Ser_Thr_kinase"/>
</dbReference>
<dbReference type="PANTHER" id="PTHR24361">
    <property type="entry name" value="MITOGEN-ACTIVATED KINASE KINASE KINASE"/>
    <property type="match status" value="1"/>
</dbReference>
<dbReference type="Gene3D" id="1.10.510.10">
    <property type="entry name" value="Transferase(Phosphotransferase) domain 1"/>
    <property type="match status" value="1"/>
</dbReference>
<sequence length="327" mass="34635">MAVVVQPWRLPRSTEVCEVHRGRRGRIVLARLDGQAGGPSNHEAGRAAELVAVRYIPAGLLIHRPRAEAFQADIDRLTGLAVPEVVPFRHYEHAPKFAAAYDRWGGAVGGALVSDAVEGVPLSHVLERHGALPAPAALLVFRRTLRALAAAHDRGLVHGDLRLAKVLVRADGATTVTGLGLAALTSGAPALRAPELWRGEATASPAGDVYAAACMLHLCLTGEPPFPVTQLFSLMAQHATAPVPVTAAPRMLHAPLAAGLAKDPARRPAPEILMTELAWKAKRALGGDWEERGRSVLRTLAEPLVTALPRTPSSTVGSRPLEGMPIM</sequence>
<dbReference type="SUPFAM" id="SSF56112">
    <property type="entry name" value="Protein kinase-like (PK-like)"/>
    <property type="match status" value="1"/>
</dbReference>
<accession>A0A7J5D3F3</accession>
<comment type="caution">
    <text evidence="2">The sequence shown here is derived from an EMBL/GenBank/DDBJ whole genome shotgun (WGS) entry which is preliminary data.</text>
</comment>
<dbReference type="InterPro" id="IPR011009">
    <property type="entry name" value="Kinase-like_dom_sf"/>
</dbReference>